<sequence>MRADQVIIEPVLSEKTNLAREGETKKYSFKVRMDSNKYQIMEAVKELFGVEVAACNVMIVKGKPKYSRGKGGSILGNTGNWKKAVVTLAKGDTIQAIEGV</sequence>
<dbReference type="InterPro" id="IPR012678">
    <property type="entry name" value="Ribosomal_uL23/eL15/eS24_sf"/>
</dbReference>
<dbReference type="GO" id="GO:0005840">
    <property type="term" value="C:ribosome"/>
    <property type="evidence" value="ECO:0007669"/>
    <property type="project" value="UniProtKB-KW"/>
</dbReference>
<proteinExistence type="inferred from homology"/>
<dbReference type="GO" id="GO:0006412">
    <property type="term" value="P:translation"/>
    <property type="evidence" value="ECO:0007669"/>
    <property type="project" value="UniProtKB-UniRule"/>
</dbReference>
<evidence type="ECO:0000256" key="7">
    <source>
        <dbReference type="RuleBase" id="RU003934"/>
    </source>
</evidence>
<keyword evidence="2 6" id="KW-0699">rRNA-binding</keyword>
<dbReference type="InterPro" id="IPR001014">
    <property type="entry name" value="Ribosomal_uL23_CS"/>
</dbReference>
<comment type="function">
    <text evidence="6">One of the early assembly proteins it binds 23S rRNA. One of the proteins that surrounds the polypeptide exit tunnel on the outside of the ribosome. Forms the main docking site for trigger factor binding to the ribosome.</text>
</comment>
<gene>
    <name evidence="6" type="primary">rplW</name>
    <name evidence="8" type="ORF">DYP60_03165</name>
</gene>
<reference evidence="9" key="1">
    <citation type="submission" date="2018-08" db="EMBL/GenBank/DDBJ databases">
        <authorList>
            <person name="Grouzdev D.S."/>
            <person name="Krutkina M.S."/>
        </authorList>
    </citation>
    <scope>NUCLEOTIDE SEQUENCE [LARGE SCALE GENOMIC DNA]</scope>
    <source>
        <strain evidence="9">4-11</strain>
    </source>
</reference>
<dbReference type="GO" id="GO:1990904">
    <property type="term" value="C:ribonucleoprotein complex"/>
    <property type="evidence" value="ECO:0007669"/>
    <property type="project" value="UniProtKB-KW"/>
</dbReference>
<organism evidence="8 9">
    <name type="scientific">Sphaerochaeta halotolerans</name>
    <dbReference type="NCBI Taxonomy" id="2293840"/>
    <lineage>
        <taxon>Bacteria</taxon>
        <taxon>Pseudomonadati</taxon>
        <taxon>Spirochaetota</taxon>
        <taxon>Spirochaetia</taxon>
        <taxon>Spirochaetales</taxon>
        <taxon>Sphaerochaetaceae</taxon>
        <taxon>Sphaerochaeta</taxon>
    </lineage>
</organism>
<reference evidence="8 9" key="2">
    <citation type="submission" date="2018-09" db="EMBL/GenBank/DDBJ databases">
        <title>Genome of Sphaerochaeta halotolerans strain 4-11.</title>
        <authorList>
            <person name="Nazina T.N."/>
            <person name="Sokolova D.S."/>
        </authorList>
    </citation>
    <scope>NUCLEOTIDE SEQUENCE [LARGE SCALE GENOMIC DNA]</scope>
    <source>
        <strain evidence="8 9">4-11</strain>
    </source>
</reference>
<protein>
    <recommendedName>
        <fullName evidence="6">Large ribosomal subunit protein uL23</fullName>
    </recommendedName>
</protein>
<comment type="similarity">
    <text evidence="1 6 7">Belongs to the universal ribosomal protein uL23 family.</text>
</comment>
<evidence type="ECO:0000256" key="5">
    <source>
        <dbReference type="ARBA" id="ARBA00023274"/>
    </source>
</evidence>
<dbReference type="OrthoDB" id="9793353at2"/>
<dbReference type="PROSITE" id="PS00050">
    <property type="entry name" value="RIBOSOMAL_L23"/>
    <property type="match status" value="1"/>
</dbReference>
<evidence type="ECO:0000313" key="8">
    <source>
        <dbReference type="EMBL" id="RFU95486.1"/>
    </source>
</evidence>
<dbReference type="GO" id="GO:0019843">
    <property type="term" value="F:rRNA binding"/>
    <property type="evidence" value="ECO:0007669"/>
    <property type="project" value="UniProtKB-UniRule"/>
</dbReference>
<dbReference type="RefSeq" id="WP_117329434.1">
    <property type="nucleotide sequence ID" value="NZ_QUWK01000003.1"/>
</dbReference>
<dbReference type="SUPFAM" id="SSF54189">
    <property type="entry name" value="Ribosomal proteins S24e, L23 and L15e"/>
    <property type="match status" value="1"/>
</dbReference>
<evidence type="ECO:0000256" key="6">
    <source>
        <dbReference type="HAMAP-Rule" id="MF_01369"/>
    </source>
</evidence>
<dbReference type="Proteomes" id="UP000264002">
    <property type="component" value="Unassembled WGS sequence"/>
</dbReference>
<evidence type="ECO:0000313" key="9">
    <source>
        <dbReference type="Proteomes" id="UP000264002"/>
    </source>
</evidence>
<dbReference type="InterPro" id="IPR012677">
    <property type="entry name" value="Nucleotide-bd_a/b_plait_sf"/>
</dbReference>
<comment type="subunit">
    <text evidence="6">Part of the 50S ribosomal subunit. Contacts protein L29, and trigger factor when it is bound to the ribosome.</text>
</comment>
<evidence type="ECO:0000256" key="4">
    <source>
        <dbReference type="ARBA" id="ARBA00022980"/>
    </source>
</evidence>
<dbReference type="Gene3D" id="3.30.70.330">
    <property type="match status" value="1"/>
</dbReference>
<dbReference type="InterPro" id="IPR013025">
    <property type="entry name" value="Ribosomal_uL23-like"/>
</dbReference>
<keyword evidence="4 6" id="KW-0689">Ribosomal protein</keyword>
<dbReference type="Pfam" id="PF00276">
    <property type="entry name" value="Ribosomal_L23"/>
    <property type="match status" value="1"/>
</dbReference>
<dbReference type="HAMAP" id="MF_01369_B">
    <property type="entry name" value="Ribosomal_uL23_B"/>
    <property type="match status" value="1"/>
</dbReference>
<comment type="caution">
    <text evidence="8">The sequence shown here is derived from an EMBL/GenBank/DDBJ whole genome shotgun (WGS) entry which is preliminary data.</text>
</comment>
<evidence type="ECO:0000256" key="3">
    <source>
        <dbReference type="ARBA" id="ARBA00022884"/>
    </source>
</evidence>
<dbReference type="AlphaFoldDB" id="A0A372MJJ4"/>
<dbReference type="NCBIfam" id="NF004363">
    <property type="entry name" value="PRK05738.2-4"/>
    <property type="match status" value="1"/>
</dbReference>
<dbReference type="EMBL" id="QUWK01000003">
    <property type="protein sequence ID" value="RFU95486.1"/>
    <property type="molecule type" value="Genomic_DNA"/>
</dbReference>
<evidence type="ECO:0000256" key="2">
    <source>
        <dbReference type="ARBA" id="ARBA00022730"/>
    </source>
</evidence>
<accession>A0A372MJJ4</accession>
<name>A0A372MJJ4_9SPIR</name>
<keyword evidence="5 6" id="KW-0687">Ribonucleoprotein</keyword>
<evidence type="ECO:0000256" key="1">
    <source>
        <dbReference type="ARBA" id="ARBA00006700"/>
    </source>
</evidence>
<dbReference type="GO" id="GO:0003735">
    <property type="term" value="F:structural constituent of ribosome"/>
    <property type="evidence" value="ECO:0007669"/>
    <property type="project" value="InterPro"/>
</dbReference>
<keyword evidence="3 6" id="KW-0694">RNA-binding</keyword>
<keyword evidence="9" id="KW-1185">Reference proteome</keyword>